<evidence type="ECO:0000313" key="3">
    <source>
        <dbReference type="EMBL" id="MFH5229621.1"/>
    </source>
</evidence>
<dbReference type="Proteomes" id="UP001609175">
    <property type="component" value="Unassembled WGS sequence"/>
</dbReference>
<evidence type="ECO:0000313" key="4">
    <source>
        <dbReference type="Proteomes" id="UP001609175"/>
    </source>
</evidence>
<dbReference type="InterPro" id="IPR018060">
    <property type="entry name" value="HTH_AraC"/>
</dbReference>
<dbReference type="GO" id="GO:0016853">
    <property type="term" value="F:isomerase activity"/>
    <property type="evidence" value="ECO:0007669"/>
    <property type="project" value="UniProtKB-KW"/>
</dbReference>
<dbReference type="EMBL" id="JBIMSO010000010">
    <property type="protein sequence ID" value="MFH5207178.1"/>
    <property type="molecule type" value="Genomic_DNA"/>
</dbReference>
<evidence type="ECO:0000313" key="5">
    <source>
        <dbReference type="Proteomes" id="UP001609219"/>
    </source>
</evidence>
<feature type="domain" description="HTH araC/xylS-type" evidence="1">
    <location>
        <begin position="150"/>
        <end position="221"/>
    </location>
</feature>
<dbReference type="Gene3D" id="1.20.120.450">
    <property type="entry name" value="dinb family like domain"/>
    <property type="match status" value="1"/>
</dbReference>
<gene>
    <name evidence="2" type="ORF">ACHIPZ_02945</name>
    <name evidence="3" type="ORF">ACHIRB_13750</name>
</gene>
<evidence type="ECO:0000259" key="1">
    <source>
        <dbReference type="PROSITE" id="PS01124"/>
    </source>
</evidence>
<dbReference type="InterPro" id="IPR017517">
    <property type="entry name" value="Maleyloyr_isom"/>
</dbReference>
<evidence type="ECO:0000313" key="2">
    <source>
        <dbReference type="EMBL" id="MFH5207178.1"/>
    </source>
</evidence>
<comment type="caution">
    <text evidence="2">The sequence shown here is derived from an EMBL/GenBank/DDBJ whole genome shotgun (WGS) entry which is preliminary data.</text>
</comment>
<dbReference type="PANTHER" id="PTHR40758:SF1">
    <property type="entry name" value="CONSERVED PROTEIN"/>
    <property type="match status" value="1"/>
</dbReference>
<dbReference type="Gene3D" id="1.10.10.60">
    <property type="entry name" value="Homeodomain-like"/>
    <property type="match status" value="1"/>
</dbReference>
<dbReference type="NCBIfam" id="TIGR03083">
    <property type="entry name" value="maleylpyruvate isomerase family mycothiol-dependent enzyme"/>
    <property type="match status" value="1"/>
</dbReference>
<dbReference type="Pfam" id="PF12833">
    <property type="entry name" value="HTH_18"/>
    <property type="match status" value="1"/>
</dbReference>
<dbReference type="InterPro" id="IPR034660">
    <property type="entry name" value="DinB/YfiT-like"/>
</dbReference>
<sequence>MALEIDVRPSDEPLIDCVWRGRSTGVGILDSVASSHWHLVVSDVCGQVGVSVHGPESRHVATPLAVEATWVGIRFRLGVMLQDVPIPSLVDGGIVLPDACHRSFWWRGGTWERPTFENAEGLVTRLARENLIGREPLVVDALNGRIGSRSLRTLQRRFYLATGQARRAVQQIERARLAAVRLREGATPAAVTYELGYYDQPHLTRSVRRYLGRTPAELAFPRQDEQLSLLYKTDAAGAAYLDHRPSSRSSRSRVTMSAMRNEITAERRRQGLLAHTERLAECVGASSSDAVVPTCPGWTVADLVSHVGQTLPWVSDIIERRIVDPSELPTEMATVPSDPDDWPAWLTDGAARAAGACSDEALDAPVFNAAGDERTGGEFWLSSLLNEAVVHGADAAFAAGRDYDVDSDIAAALISNHLTMLTSPTWAVQRSESANALRGTGETLRWRPTDELGVGEVGEWFIERGPDGASWQARSGDADVSVEGPARSLLLVLTRRRRLTDEADNVTVRGNSDLVQHWIEHSAHSAD</sequence>
<accession>A0ABW7JGS2</accession>
<dbReference type="PROSITE" id="PS01124">
    <property type="entry name" value="HTH_ARAC_FAMILY_2"/>
    <property type="match status" value="1"/>
</dbReference>
<name>A0ABW7JGS2_9NOCA</name>
<dbReference type="RefSeq" id="WP_395112606.1">
    <property type="nucleotide sequence ID" value="NZ_JBIMSN010000058.1"/>
</dbReference>
<keyword evidence="5" id="KW-1185">Reference proteome</keyword>
<organism evidence="2 4">
    <name type="scientific">Antrihabitans spumae</name>
    <dbReference type="NCBI Taxonomy" id="3373370"/>
    <lineage>
        <taxon>Bacteria</taxon>
        <taxon>Bacillati</taxon>
        <taxon>Actinomycetota</taxon>
        <taxon>Actinomycetes</taxon>
        <taxon>Mycobacteriales</taxon>
        <taxon>Nocardiaceae</taxon>
        <taxon>Antrihabitans</taxon>
    </lineage>
</organism>
<dbReference type="EMBL" id="JBIMSN010000058">
    <property type="protein sequence ID" value="MFH5229621.1"/>
    <property type="molecule type" value="Genomic_DNA"/>
</dbReference>
<dbReference type="InterPro" id="IPR024344">
    <property type="entry name" value="MDMPI_metal-binding"/>
</dbReference>
<dbReference type="Proteomes" id="UP001609219">
    <property type="component" value="Unassembled WGS sequence"/>
</dbReference>
<protein>
    <submittedName>
        <fullName evidence="2">Maleylpyruvate isomerase family mycothiol-dependent enzyme</fullName>
    </submittedName>
</protein>
<keyword evidence="2" id="KW-0413">Isomerase</keyword>
<reference evidence="4 5" key="1">
    <citation type="submission" date="2024-10" db="EMBL/GenBank/DDBJ databases">
        <authorList>
            <person name="Riesco R."/>
        </authorList>
    </citation>
    <scope>NUCLEOTIDE SEQUENCE [LARGE SCALE GENOMIC DNA]</scope>
    <source>
        <strain evidence="2 4">NCIMB 15449</strain>
        <strain evidence="3 5">NCIMB 15450</strain>
    </source>
</reference>
<dbReference type="PANTHER" id="PTHR40758">
    <property type="entry name" value="CONSERVED PROTEIN"/>
    <property type="match status" value="1"/>
</dbReference>
<proteinExistence type="predicted"/>
<dbReference type="SUPFAM" id="SSF109854">
    <property type="entry name" value="DinB/YfiT-like putative metalloenzymes"/>
    <property type="match status" value="1"/>
</dbReference>
<dbReference type="SMART" id="SM00342">
    <property type="entry name" value="HTH_ARAC"/>
    <property type="match status" value="1"/>
</dbReference>
<dbReference type="Pfam" id="PF11716">
    <property type="entry name" value="MDMPI_N"/>
    <property type="match status" value="1"/>
</dbReference>